<dbReference type="Proteomes" id="UP000762676">
    <property type="component" value="Unassembled WGS sequence"/>
</dbReference>
<sequence>MMLNNTSSDLLAASAAGLGDSWTTPGLADLAGGSGLAGDEEKKSYGDVFIASEAIISNRALEIIENLIDVFVISLLALLGIVTNILDLAVFYRQGFKDSVNISLAAIAVWDLIKCVCGIAIRVYGPLGWHSRAYRYTWKSLTTPTLVYLQVFANYVSYVLAAYVSFERCLCVTIPFKVKSIVTPRLTFIMMILISVLVIASFGVIFFIYDIGWVYSTYFNATVAVFEFNSFHRNHGPVVIAYFNLIGIINPIFCFIVIVTCTAIIVYQLNKMSRFRAAATAASSKTDSAATTTVAATPDAAAAAAGNSLSSRDRQVVKMLVVVIIVYIVALLPRFAHYAGKFTEPDFAYLRRYHNMFTLSSYIVLTFDYINASVNLFIYLTMSTNFRATFYQMFPACGKKKLGSGA</sequence>
<keyword evidence="2 5" id="KW-0812">Transmembrane</keyword>
<dbReference type="PANTHER" id="PTHR46641">
    <property type="entry name" value="FMRFAMIDE RECEPTOR-RELATED"/>
    <property type="match status" value="1"/>
</dbReference>
<evidence type="ECO:0000313" key="8">
    <source>
        <dbReference type="EMBL" id="GFR69444.1"/>
    </source>
</evidence>
<dbReference type="GO" id="GO:0004930">
    <property type="term" value="F:G protein-coupled receptor activity"/>
    <property type="evidence" value="ECO:0007669"/>
    <property type="project" value="UniProtKB-KW"/>
</dbReference>
<gene>
    <name evidence="8" type="ORF">ElyMa_005631600</name>
</gene>
<keyword evidence="5" id="KW-0297">G-protein coupled receptor</keyword>
<dbReference type="InterPro" id="IPR000276">
    <property type="entry name" value="GPCR_Rhodpsn"/>
</dbReference>
<dbReference type="AlphaFoldDB" id="A0AAV4F8Z7"/>
<keyword evidence="4 6" id="KW-0472">Membrane</keyword>
<evidence type="ECO:0000313" key="9">
    <source>
        <dbReference type="Proteomes" id="UP000762676"/>
    </source>
</evidence>
<evidence type="ECO:0000256" key="6">
    <source>
        <dbReference type="SAM" id="Phobius"/>
    </source>
</evidence>
<evidence type="ECO:0000256" key="2">
    <source>
        <dbReference type="ARBA" id="ARBA00022692"/>
    </source>
</evidence>
<accession>A0AAV4F8Z7</accession>
<feature type="transmembrane region" description="Helical" evidence="6">
    <location>
        <begin position="145"/>
        <end position="166"/>
    </location>
</feature>
<organism evidence="8 9">
    <name type="scientific">Elysia marginata</name>
    <dbReference type="NCBI Taxonomy" id="1093978"/>
    <lineage>
        <taxon>Eukaryota</taxon>
        <taxon>Metazoa</taxon>
        <taxon>Spiralia</taxon>
        <taxon>Lophotrochozoa</taxon>
        <taxon>Mollusca</taxon>
        <taxon>Gastropoda</taxon>
        <taxon>Heterobranchia</taxon>
        <taxon>Euthyneura</taxon>
        <taxon>Panpulmonata</taxon>
        <taxon>Sacoglossa</taxon>
        <taxon>Placobranchoidea</taxon>
        <taxon>Plakobranchidae</taxon>
        <taxon>Elysia</taxon>
    </lineage>
</organism>
<comment type="subcellular location">
    <subcellularLocation>
        <location evidence="1">Membrane</location>
    </subcellularLocation>
</comment>
<feature type="transmembrane region" description="Helical" evidence="6">
    <location>
        <begin position="186"/>
        <end position="209"/>
    </location>
</feature>
<dbReference type="PANTHER" id="PTHR46641:SF18">
    <property type="entry name" value="G-PROTEIN COUPLED RECEPTORS FAMILY 1 PROFILE DOMAIN-CONTAINING PROTEIN"/>
    <property type="match status" value="1"/>
</dbReference>
<dbReference type="PRINTS" id="PR00237">
    <property type="entry name" value="GPCRRHODOPSN"/>
</dbReference>
<dbReference type="Pfam" id="PF00001">
    <property type="entry name" value="7tm_1"/>
    <property type="match status" value="1"/>
</dbReference>
<keyword evidence="9" id="KW-1185">Reference proteome</keyword>
<feature type="transmembrane region" description="Helical" evidence="6">
    <location>
        <begin position="239"/>
        <end position="267"/>
    </location>
</feature>
<protein>
    <submittedName>
        <fullName evidence="8">Chemosensory receptor A</fullName>
    </submittedName>
</protein>
<dbReference type="EMBL" id="BMAT01011267">
    <property type="protein sequence ID" value="GFR69444.1"/>
    <property type="molecule type" value="Genomic_DNA"/>
</dbReference>
<evidence type="ECO:0000256" key="1">
    <source>
        <dbReference type="ARBA" id="ARBA00004370"/>
    </source>
</evidence>
<name>A0AAV4F8Z7_9GAST</name>
<evidence type="ECO:0000256" key="3">
    <source>
        <dbReference type="ARBA" id="ARBA00022989"/>
    </source>
</evidence>
<evidence type="ECO:0000259" key="7">
    <source>
        <dbReference type="PROSITE" id="PS50262"/>
    </source>
</evidence>
<dbReference type="PROSITE" id="PS00237">
    <property type="entry name" value="G_PROTEIN_RECEP_F1_1"/>
    <property type="match status" value="1"/>
</dbReference>
<feature type="transmembrane region" description="Helical" evidence="6">
    <location>
        <begin position="356"/>
        <end position="380"/>
    </location>
</feature>
<dbReference type="InterPro" id="IPR017452">
    <property type="entry name" value="GPCR_Rhodpsn_7TM"/>
</dbReference>
<keyword evidence="3 6" id="KW-1133">Transmembrane helix</keyword>
<feature type="transmembrane region" description="Helical" evidence="6">
    <location>
        <begin position="104"/>
        <end position="125"/>
    </location>
</feature>
<feature type="transmembrane region" description="Helical" evidence="6">
    <location>
        <begin position="70"/>
        <end position="92"/>
    </location>
</feature>
<dbReference type="SUPFAM" id="SSF81321">
    <property type="entry name" value="Family A G protein-coupled receptor-like"/>
    <property type="match status" value="1"/>
</dbReference>
<keyword evidence="5" id="KW-0807">Transducer</keyword>
<proteinExistence type="inferred from homology"/>
<dbReference type="InterPro" id="IPR052954">
    <property type="entry name" value="GPCR-Ligand_Int"/>
</dbReference>
<dbReference type="Gene3D" id="1.20.1070.10">
    <property type="entry name" value="Rhodopsin 7-helix transmembrane proteins"/>
    <property type="match status" value="1"/>
</dbReference>
<dbReference type="PROSITE" id="PS50262">
    <property type="entry name" value="G_PROTEIN_RECEP_F1_2"/>
    <property type="match status" value="1"/>
</dbReference>
<feature type="domain" description="G-protein coupled receptors family 1 profile" evidence="7">
    <location>
        <begin position="83"/>
        <end position="379"/>
    </location>
</feature>
<keyword evidence="5 8" id="KW-0675">Receptor</keyword>
<feature type="transmembrane region" description="Helical" evidence="6">
    <location>
        <begin position="316"/>
        <end position="336"/>
    </location>
</feature>
<dbReference type="GO" id="GO:0016020">
    <property type="term" value="C:membrane"/>
    <property type="evidence" value="ECO:0007669"/>
    <property type="project" value="UniProtKB-SubCell"/>
</dbReference>
<comment type="caution">
    <text evidence="8">The sequence shown here is derived from an EMBL/GenBank/DDBJ whole genome shotgun (WGS) entry which is preliminary data.</text>
</comment>
<evidence type="ECO:0000256" key="5">
    <source>
        <dbReference type="RuleBase" id="RU000688"/>
    </source>
</evidence>
<comment type="similarity">
    <text evidence="5">Belongs to the G-protein coupled receptor 1 family.</text>
</comment>
<reference evidence="8 9" key="1">
    <citation type="journal article" date="2021" name="Elife">
        <title>Chloroplast acquisition without the gene transfer in kleptoplastic sea slugs, Plakobranchus ocellatus.</title>
        <authorList>
            <person name="Maeda T."/>
            <person name="Takahashi S."/>
            <person name="Yoshida T."/>
            <person name="Shimamura S."/>
            <person name="Takaki Y."/>
            <person name="Nagai Y."/>
            <person name="Toyoda A."/>
            <person name="Suzuki Y."/>
            <person name="Arimoto A."/>
            <person name="Ishii H."/>
            <person name="Satoh N."/>
            <person name="Nishiyama T."/>
            <person name="Hasebe M."/>
            <person name="Maruyama T."/>
            <person name="Minagawa J."/>
            <person name="Obokata J."/>
            <person name="Shigenobu S."/>
        </authorList>
    </citation>
    <scope>NUCLEOTIDE SEQUENCE [LARGE SCALE GENOMIC DNA]</scope>
</reference>
<evidence type="ECO:0000256" key="4">
    <source>
        <dbReference type="ARBA" id="ARBA00023136"/>
    </source>
</evidence>